<feature type="domain" description="DUF1559" evidence="1">
    <location>
        <begin position="39"/>
        <end position="204"/>
    </location>
</feature>
<dbReference type="EMBL" id="CP019082">
    <property type="protein sequence ID" value="APW61311.1"/>
    <property type="molecule type" value="Genomic_DNA"/>
</dbReference>
<dbReference type="NCBIfam" id="TIGR04294">
    <property type="entry name" value="pre_pil_HX9DG"/>
    <property type="match status" value="1"/>
</dbReference>
<dbReference type="InterPro" id="IPR012902">
    <property type="entry name" value="N_methyl_site"/>
</dbReference>
<dbReference type="STRING" id="1387353.BSF38_02825"/>
<proteinExistence type="predicted"/>
<dbReference type="PANTHER" id="PTHR30093:SF2">
    <property type="entry name" value="TYPE II SECRETION SYSTEM PROTEIN H"/>
    <property type="match status" value="1"/>
</dbReference>
<evidence type="ECO:0000259" key="1">
    <source>
        <dbReference type="Pfam" id="PF07596"/>
    </source>
</evidence>
<dbReference type="Gene3D" id="3.30.700.10">
    <property type="entry name" value="Glycoprotein, Type 4 Pilin"/>
    <property type="match status" value="1"/>
</dbReference>
<reference evidence="3" key="1">
    <citation type="submission" date="2016-12" db="EMBL/GenBank/DDBJ databases">
        <title>Comparative genomics of four Isosphaeraceae planctomycetes: a common pool of plasmids and glycoside hydrolase genes.</title>
        <authorList>
            <person name="Ivanova A."/>
        </authorList>
    </citation>
    <scope>NUCLEOTIDE SEQUENCE [LARGE SCALE GENOMIC DNA]</scope>
    <source>
        <strain evidence="3">PX4</strain>
    </source>
</reference>
<dbReference type="SUPFAM" id="SSF54523">
    <property type="entry name" value="Pili subunits"/>
    <property type="match status" value="1"/>
</dbReference>
<dbReference type="InterPro" id="IPR045584">
    <property type="entry name" value="Pilin-like"/>
</dbReference>
<evidence type="ECO:0000313" key="2">
    <source>
        <dbReference type="EMBL" id="APW61311.1"/>
    </source>
</evidence>
<organism evidence="2 3">
    <name type="scientific">Paludisphaera borealis</name>
    <dbReference type="NCBI Taxonomy" id="1387353"/>
    <lineage>
        <taxon>Bacteria</taxon>
        <taxon>Pseudomonadati</taxon>
        <taxon>Planctomycetota</taxon>
        <taxon>Planctomycetia</taxon>
        <taxon>Isosphaerales</taxon>
        <taxon>Isosphaeraceae</taxon>
        <taxon>Paludisphaera</taxon>
    </lineage>
</organism>
<dbReference type="InterPro" id="IPR027558">
    <property type="entry name" value="Pre_pil_HX9DG_C"/>
</dbReference>
<dbReference type="OrthoDB" id="242858at2"/>
<dbReference type="PROSITE" id="PS00409">
    <property type="entry name" value="PROKAR_NTER_METHYL"/>
    <property type="match status" value="1"/>
</dbReference>
<protein>
    <recommendedName>
        <fullName evidence="1">DUF1559 domain-containing protein</fullName>
    </recommendedName>
</protein>
<dbReference type="NCBIfam" id="TIGR02532">
    <property type="entry name" value="IV_pilin_GFxxxE"/>
    <property type="match status" value="1"/>
</dbReference>
<keyword evidence="3" id="KW-1185">Reference proteome</keyword>
<dbReference type="RefSeq" id="WP_076350886.1">
    <property type="nucleotide sequence ID" value="NZ_CP019082.1"/>
</dbReference>
<dbReference type="InterPro" id="IPR011453">
    <property type="entry name" value="DUF1559"/>
</dbReference>
<dbReference type="Pfam" id="PF07963">
    <property type="entry name" value="N_methyl"/>
    <property type="match status" value="1"/>
</dbReference>
<dbReference type="AlphaFoldDB" id="A0A1U7CQV2"/>
<accession>A0A1U7CQV2</accession>
<sequence length="283" mass="30496">MKAFDAPPLHRHRGFTLIELLVVIAIIAVLIALLLPAVQAAREAARRMQCTSNLKQLGIALHGYHDVHSTFAAGGWITLPTQPKTVNMNMGWSAAVLPWVEQTSLYNSLNISQRYNVAANSTAGYTALSIYLCPSEPRASLWGMYPGDPYQSADADYGGMYGERGLSSPTSNNNPPGGAMIFNQNVSIAQITDGTSNTIQVGEDPEAINAFWISGHNLFDQSAPINARPKYEFGEELTSQHPGGVNVLLGDGSVRFLKQTMDPRALAALCTRNGGEVLDASSY</sequence>
<dbReference type="KEGG" id="pbor:BSF38_02825"/>
<name>A0A1U7CQV2_9BACT</name>
<gene>
    <name evidence="2" type="ORF">BSF38_02825</name>
</gene>
<dbReference type="PANTHER" id="PTHR30093">
    <property type="entry name" value="GENERAL SECRETION PATHWAY PROTEIN G"/>
    <property type="match status" value="1"/>
</dbReference>
<feature type="domain" description="DUF1559" evidence="1">
    <location>
        <begin position="222"/>
        <end position="263"/>
    </location>
</feature>
<dbReference type="Proteomes" id="UP000186309">
    <property type="component" value="Chromosome"/>
</dbReference>
<evidence type="ECO:0000313" key="3">
    <source>
        <dbReference type="Proteomes" id="UP000186309"/>
    </source>
</evidence>
<dbReference type="Pfam" id="PF07596">
    <property type="entry name" value="SBP_bac_10"/>
    <property type="match status" value="2"/>
</dbReference>